<dbReference type="EMBL" id="JBBNAF010000012">
    <property type="protein sequence ID" value="KAK9092241.1"/>
    <property type="molecule type" value="Genomic_DNA"/>
</dbReference>
<protein>
    <submittedName>
        <fullName evidence="2">Uncharacterized protein</fullName>
    </submittedName>
</protein>
<gene>
    <name evidence="2" type="ORF">Syun_027152</name>
</gene>
<proteinExistence type="predicted"/>
<feature type="compositionally biased region" description="Polar residues" evidence="1">
    <location>
        <begin position="48"/>
        <end position="72"/>
    </location>
</feature>
<organism evidence="2 3">
    <name type="scientific">Stephania yunnanensis</name>
    <dbReference type="NCBI Taxonomy" id="152371"/>
    <lineage>
        <taxon>Eukaryota</taxon>
        <taxon>Viridiplantae</taxon>
        <taxon>Streptophyta</taxon>
        <taxon>Embryophyta</taxon>
        <taxon>Tracheophyta</taxon>
        <taxon>Spermatophyta</taxon>
        <taxon>Magnoliopsida</taxon>
        <taxon>Ranunculales</taxon>
        <taxon>Menispermaceae</taxon>
        <taxon>Menispermoideae</taxon>
        <taxon>Cissampelideae</taxon>
        <taxon>Stephania</taxon>
    </lineage>
</organism>
<dbReference type="Proteomes" id="UP001420932">
    <property type="component" value="Unassembled WGS sequence"/>
</dbReference>
<keyword evidence="3" id="KW-1185">Reference proteome</keyword>
<accession>A0AAP0EF62</accession>
<sequence length="175" mass="18489">MASCLSPTPRRSGISRSGKPPSRRLQLPPSPRSGGVSASRRLQLPPSRLTSHAASRRLQLSASPTPSLTPHQSGGVVSASPTPGVSNSLPHASPVRRRLGVSNSLPHASPVGRRCRLGVSNSRRLQLTASPTPSPNGTKDSPKRDRHSPDLAPASPKRDQSTLTARFQLPHAIRA</sequence>
<feature type="compositionally biased region" description="Polar residues" evidence="1">
    <location>
        <begin position="79"/>
        <end position="90"/>
    </location>
</feature>
<dbReference type="AlphaFoldDB" id="A0AAP0EF62"/>
<name>A0AAP0EF62_9MAGN</name>
<feature type="region of interest" description="Disordered" evidence="1">
    <location>
        <begin position="1"/>
        <end position="175"/>
    </location>
</feature>
<reference evidence="2 3" key="1">
    <citation type="submission" date="2024-01" db="EMBL/GenBank/DDBJ databases">
        <title>Genome assemblies of Stephania.</title>
        <authorList>
            <person name="Yang L."/>
        </authorList>
    </citation>
    <scope>NUCLEOTIDE SEQUENCE [LARGE SCALE GENOMIC DNA]</scope>
    <source>
        <strain evidence="2">YNDBR</strain>
        <tissue evidence="2">Leaf</tissue>
    </source>
</reference>
<feature type="compositionally biased region" description="Polar residues" evidence="1">
    <location>
        <begin position="119"/>
        <end position="139"/>
    </location>
</feature>
<comment type="caution">
    <text evidence="2">The sequence shown here is derived from an EMBL/GenBank/DDBJ whole genome shotgun (WGS) entry which is preliminary data.</text>
</comment>
<feature type="compositionally biased region" description="Basic and acidic residues" evidence="1">
    <location>
        <begin position="140"/>
        <end position="149"/>
    </location>
</feature>
<evidence type="ECO:0000256" key="1">
    <source>
        <dbReference type="SAM" id="MobiDB-lite"/>
    </source>
</evidence>
<evidence type="ECO:0000313" key="3">
    <source>
        <dbReference type="Proteomes" id="UP001420932"/>
    </source>
</evidence>
<evidence type="ECO:0000313" key="2">
    <source>
        <dbReference type="EMBL" id="KAK9092241.1"/>
    </source>
</evidence>